<sequence>MFKTSLITLAIVGAFLVGAIFAIRTRPAVVANMPAPSTNPVVLTDAPTYSPQPPSVSPYPSGLPFAYPAGLMGYAISWAQCGGKYPDMPYDFGIMDVNGGRSMTHNPCLASEFAWASKAKYPPTFYVNLTYPPIEYRQGIATPRDYGYASARDAYDYANSQGASSPMWWLDVQIKSTWSDGKSINAQVVQGAIDFFNEKHLSTGLSTTSYQWSSVVGAMRTGLPNWVPGIAFSDDQPNAQSYCLNAKSYSSGYVQQLADIRPQFETVYTCGGK</sequence>
<protein>
    <recommendedName>
        <fullName evidence="3">DUF1906 domain-containing protein</fullName>
    </recommendedName>
</protein>
<dbReference type="EMBL" id="MGKP01000023">
    <property type="protein sequence ID" value="OGN28170.1"/>
    <property type="molecule type" value="Genomic_DNA"/>
</dbReference>
<evidence type="ECO:0000313" key="1">
    <source>
        <dbReference type="EMBL" id="OGN28170.1"/>
    </source>
</evidence>
<gene>
    <name evidence="1" type="ORF">A3A33_02335</name>
</gene>
<accession>A0A1F8GT63</accession>
<comment type="caution">
    <text evidence="1">The sequence shown here is derived from an EMBL/GenBank/DDBJ whole genome shotgun (WGS) entry which is preliminary data.</text>
</comment>
<evidence type="ECO:0000313" key="2">
    <source>
        <dbReference type="Proteomes" id="UP000179047"/>
    </source>
</evidence>
<organism evidence="1 2">
    <name type="scientific">Candidatus Yanofskybacteria bacterium RIFCSPLOWO2_01_FULL_49_25</name>
    <dbReference type="NCBI Taxonomy" id="1802701"/>
    <lineage>
        <taxon>Bacteria</taxon>
        <taxon>Candidatus Yanofskyibacteriota</taxon>
    </lineage>
</organism>
<dbReference type="Proteomes" id="UP000179047">
    <property type="component" value="Unassembled WGS sequence"/>
</dbReference>
<name>A0A1F8GT63_9BACT</name>
<dbReference type="STRING" id="1802701.A3A33_02335"/>
<proteinExistence type="predicted"/>
<reference evidence="1 2" key="1">
    <citation type="journal article" date="2016" name="Nat. Commun.">
        <title>Thousands of microbial genomes shed light on interconnected biogeochemical processes in an aquifer system.</title>
        <authorList>
            <person name="Anantharaman K."/>
            <person name="Brown C.T."/>
            <person name="Hug L.A."/>
            <person name="Sharon I."/>
            <person name="Castelle C.J."/>
            <person name="Probst A.J."/>
            <person name="Thomas B.C."/>
            <person name="Singh A."/>
            <person name="Wilkins M.J."/>
            <person name="Karaoz U."/>
            <person name="Brodie E.L."/>
            <person name="Williams K.H."/>
            <person name="Hubbard S.S."/>
            <person name="Banfield J.F."/>
        </authorList>
    </citation>
    <scope>NUCLEOTIDE SEQUENCE [LARGE SCALE GENOMIC DNA]</scope>
</reference>
<evidence type="ECO:0008006" key="3">
    <source>
        <dbReference type="Google" id="ProtNLM"/>
    </source>
</evidence>
<dbReference type="AlphaFoldDB" id="A0A1F8GT63"/>